<dbReference type="NCBIfam" id="NF011397">
    <property type="entry name" value="PRK14822.1"/>
    <property type="match status" value="1"/>
</dbReference>
<dbReference type="PANTHER" id="PTHR11067:SF9">
    <property type="entry name" value="INOSINE TRIPHOSPHATE PYROPHOSPHATASE"/>
    <property type="match status" value="1"/>
</dbReference>
<keyword evidence="4 10" id="KW-0547">Nucleotide-binding</keyword>
<dbReference type="GO" id="GO:0035870">
    <property type="term" value="F:dITP diphosphatase activity"/>
    <property type="evidence" value="ECO:0007669"/>
    <property type="project" value="UniProtKB-UniRule"/>
</dbReference>
<dbReference type="EC" id="3.6.1.66" evidence="10"/>
<keyword evidence="13" id="KW-1185">Reference proteome</keyword>
<organism evidence="12 13">
    <name type="scientific">Virgibacillus pantothenticus</name>
    <dbReference type="NCBI Taxonomy" id="1473"/>
    <lineage>
        <taxon>Bacteria</taxon>
        <taxon>Bacillati</taxon>
        <taxon>Bacillota</taxon>
        <taxon>Bacilli</taxon>
        <taxon>Bacillales</taxon>
        <taxon>Bacillaceae</taxon>
        <taxon>Virgibacillus</taxon>
    </lineage>
</organism>
<evidence type="ECO:0000256" key="4">
    <source>
        <dbReference type="ARBA" id="ARBA00022741"/>
    </source>
</evidence>
<evidence type="ECO:0000256" key="5">
    <source>
        <dbReference type="ARBA" id="ARBA00022801"/>
    </source>
</evidence>
<dbReference type="CDD" id="cd00515">
    <property type="entry name" value="HAM1"/>
    <property type="match status" value="1"/>
</dbReference>
<dbReference type="GO" id="GO:0009146">
    <property type="term" value="P:purine nucleoside triphosphate catabolic process"/>
    <property type="evidence" value="ECO:0007669"/>
    <property type="project" value="UniProtKB-UniRule"/>
</dbReference>
<dbReference type="HAMAP" id="MF_01405">
    <property type="entry name" value="Non_canon_purine_NTPase"/>
    <property type="match status" value="1"/>
</dbReference>
<dbReference type="GO" id="GO:0017111">
    <property type="term" value="F:ribonucleoside triphosphate phosphatase activity"/>
    <property type="evidence" value="ECO:0007669"/>
    <property type="project" value="InterPro"/>
</dbReference>
<dbReference type="EMBL" id="LGTO01000007">
    <property type="protein sequence ID" value="KNE20655.1"/>
    <property type="molecule type" value="Genomic_DNA"/>
</dbReference>
<feature type="binding site" evidence="10">
    <location>
        <position position="41"/>
    </location>
    <ligand>
        <name>Mg(2+)</name>
        <dbReference type="ChEBI" id="CHEBI:18420"/>
    </ligand>
</feature>
<reference evidence="13" key="1">
    <citation type="submission" date="2015-07" db="EMBL/GenBank/DDBJ databases">
        <title>Fjat-10053 dsm26.</title>
        <authorList>
            <person name="Liu B."/>
            <person name="Wang J."/>
            <person name="Zhu Y."/>
            <person name="Liu G."/>
            <person name="Chen Q."/>
            <person name="Chen Z."/>
            <person name="Lan J."/>
            <person name="Che J."/>
            <person name="Ge C."/>
            <person name="Shi H."/>
            <person name="Pan Z."/>
            <person name="Liu X."/>
        </authorList>
    </citation>
    <scope>NUCLEOTIDE SEQUENCE [LARGE SCALE GENOMIC DNA]</scope>
    <source>
        <strain evidence="13">DSM 26</strain>
    </source>
</reference>
<feature type="binding site" evidence="10">
    <location>
        <begin position="181"/>
        <end position="182"/>
    </location>
    <ligand>
        <name>substrate</name>
    </ligand>
</feature>
<evidence type="ECO:0000256" key="1">
    <source>
        <dbReference type="ARBA" id="ARBA00008023"/>
    </source>
</evidence>
<keyword evidence="6 10" id="KW-0460">Magnesium</keyword>
<dbReference type="AlphaFoldDB" id="A0A0L0QPV6"/>
<evidence type="ECO:0000256" key="7">
    <source>
        <dbReference type="ARBA" id="ARBA00023080"/>
    </source>
</evidence>
<dbReference type="GeneID" id="66870138"/>
<accession>A0A0L0QPV6</accession>
<comment type="catalytic activity">
    <reaction evidence="10">
        <text>ITP + H2O = IMP + diphosphate + H(+)</text>
        <dbReference type="Rhea" id="RHEA:29399"/>
        <dbReference type="ChEBI" id="CHEBI:15377"/>
        <dbReference type="ChEBI" id="CHEBI:15378"/>
        <dbReference type="ChEBI" id="CHEBI:33019"/>
        <dbReference type="ChEBI" id="CHEBI:58053"/>
        <dbReference type="ChEBI" id="CHEBI:61402"/>
        <dbReference type="EC" id="3.6.1.66"/>
    </reaction>
</comment>
<keyword evidence="3 10" id="KW-0479">Metal-binding</keyword>
<feature type="binding site" evidence="10">
    <location>
        <begin position="8"/>
        <end position="13"/>
    </location>
    <ligand>
        <name>substrate</name>
    </ligand>
</feature>
<evidence type="ECO:0000256" key="3">
    <source>
        <dbReference type="ARBA" id="ARBA00022723"/>
    </source>
</evidence>
<protein>
    <recommendedName>
        <fullName evidence="10">dITP/XTP pyrophosphatase</fullName>
        <ecNumber evidence="10">3.6.1.66</ecNumber>
    </recommendedName>
    <alternativeName>
        <fullName evidence="10">Non-canonical purine NTP pyrophosphatase</fullName>
    </alternativeName>
    <alternativeName>
        <fullName evidence="10">Non-standard purine NTP pyrophosphatase</fullName>
    </alternativeName>
    <alternativeName>
        <fullName evidence="10">Nucleoside-triphosphate diphosphatase</fullName>
    </alternativeName>
    <alternativeName>
        <fullName evidence="10">Nucleoside-triphosphate pyrophosphatase</fullName>
        <shortName evidence="10">NTPase</shortName>
    </alternativeName>
</protein>
<name>A0A0L0QPV6_VIRPA</name>
<feature type="active site" description="Proton acceptor" evidence="10">
    <location>
        <position position="70"/>
    </location>
</feature>
<dbReference type="GO" id="GO:0036222">
    <property type="term" value="F:XTP diphosphatase activity"/>
    <property type="evidence" value="ECO:0007669"/>
    <property type="project" value="UniProtKB-UniRule"/>
</dbReference>
<comment type="catalytic activity">
    <reaction evidence="8 10">
        <text>dITP + H2O = dIMP + diphosphate + H(+)</text>
        <dbReference type="Rhea" id="RHEA:28342"/>
        <dbReference type="ChEBI" id="CHEBI:15377"/>
        <dbReference type="ChEBI" id="CHEBI:15378"/>
        <dbReference type="ChEBI" id="CHEBI:33019"/>
        <dbReference type="ChEBI" id="CHEBI:61194"/>
        <dbReference type="ChEBI" id="CHEBI:61382"/>
        <dbReference type="EC" id="3.6.1.66"/>
    </reaction>
</comment>
<proteinExistence type="inferred from homology"/>
<dbReference type="GO" id="GO:0000166">
    <property type="term" value="F:nucleotide binding"/>
    <property type="evidence" value="ECO:0007669"/>
    <property type="project" value="UniProtKB-KW"/>
</dbReference>
<evidence type="ECO:0000256" key="2">
    <source>
        <dbReference type="ARBA" id="ARBA00011738"/>
    </source>
</evidence>
<evidence type="ECO:0000256" key="9">
    <source>
        <dbReference type="ARBA" id="ARBA00052017"/>
    </source>
</evidence>
<dbReference type="Proteomes" id="UP000036780">
    <property type="component" value="Unassembled WGS sequence"/>
</dbReference>
<feature type="binding site" evidence="10">
    <location>
        <position position="71"/>
    </location>
    <ligand>
        <name>substrate</name>
    </ligand>
</feature>
<dbReference type="Pfam" id="PF01725">
    <property type="entry name" value="Ham1p_like"/>
    <property type="match status" value="1"/>
</dbReference>
<dbReference type="Gene3D" id="3.90.950.10">
    <property type="match status" value="1"/>
</dbReference>
<keyword evidence="7 10" id="KW-0546">Nucleotide metabolism</keyword>
<dbReference type="OrthoDB" id="9807456at2"/>
<dbReference type="GO" id="GO:0005829">
    <property type="term" value="C:cytosol"/>
    <property type="evidence" value="ECO:0007669"/>
    <property type="project" value="TreeGrafter"/>
</dbReference>
<dbReference type="GO" id="GO:0036220">
    <property type="term" value="F:ITP diphosphatase activity"/>
    <property type="evidence" value="ECO:0007669"/>
    <property type="project" value="UniProtKB-UniRule"/>
</dbReference>
<evidence type="ECO:0000256" key="6">
    <source>
        <dbReference type="ARBA" id="ARBA00022842"/>
    </source>
</evidence>
<dbReference type="NCBIfam" id="TIGR00042">
    <property type="entry name" value="RdgB/HAM1 family non-canonical purine NTP pyrophosphatase"/>
    <property type="match status" value="1"/>
</dbReference>
<comment type="similarity">
    <text evidence="1 10 11">Belongs to the HAM1 NTPase family.</text>
</comment>
<comment type="caution">
    <text evidence="12">The sequence shown here is derived from an EMBL/GenBank/DDBJ whole genome shotgun (WGS) entry which is preliminary data.</text>
</comment>
<feature type="binding site" evidence="10">
    <location>
        <position position="176"/>
    </location>
    <ligand>
        <name>substrate</name>
    </ligand>
</feature>
<dbReference type="PANTHER" id="PTHR11067">
    <property type="entry name" value="INOSINE TRIPHOSPHATE PYROPHOSPHATASE/HAM1 PROTEIN"/>
    <property type="match status" value="1"/>
</dbReference>
<comment type="function">
    <text evidence="10">Pyrophosphatase that catalyzes the hydrolysis of nucleoside triphosphates to their monophosphate derivatives, with a high preference for the non-canonical purine nucleotides XTP (xanthosine triphosphate), dITP (deoxyinosine triphosphate) and ITP. Seems to function as a house-cleaning enzyme that removes non-canonical purine nucleotides from the nucleotide pool, thus preventing their incorporation into DNA/RNA and avoiding chromosomal lesions.</text>
</comment>
<evidence type="ECO:0000256" key="10">
    <source>
        <dbReference type="HAMAP-Rule" id="MF_01405"/>
    </source>
</evidence>
<dbReference type="InterPro" id="IPR020922">
    <property type="entry name" value="dITP/XTP_pyrophosphatase"/>
</dbReference>
<evidence type="ECO:0000313" key="12">
    <source>
        <dbReference type="EMBL" id="KNE20655.1"/>
    </source>
</evidence>
<feature type="binding site" evidence="10">
    <location>
        <position position="70"/>
    </location>
    <ligand>
        <name>Mg(2+)</name>
        <dbReference type="ChEBI" id="CHEBI:18420"/>
    </ligand>
</feature>
<dbReference type="FunFam" id="3.90.950.10:FF:000001">
    <property type="entry name" value="dITP/XTP pyrophosphatase"/>
    <property type="match status" value="1"/>
</dbReference>
<dbReference type="RefSeq" id="WP_050353234.1">
    <property type="nucleotide sequence ID" value="NZ_BOSN01000001.1"/>
</dbReference>
<comment type="cofactor">
    <cofactor evidence="10">
        <name>Mg(2+)</name>
        <dbReference type="ChEBI" id="CHEBI:18420"/>
    </cofactor>
    <text evidence="10">Binds 1 Mg(2+) ion per subunit.</text>
</comment>
<evidence type="ECO:0000256" key="11">
    <source>
        <dbReference type="RuleBase" id="RU003781"/>
    </source>
</evidence>
<comment type="catalytic activity">
    <reaction evidence="9 10">
        <text>XTP + H2O = XMP + diphosphate + H(+)</text>
        <dbReference type="Rhea" id="RHEA:28610"/>
        <dbReference type="ChEBI" id="CHEBI:15377"/>
        <dbReference type="ChEBI" id="CHEBI:15378"/>
        <dbReference type="ChEBI" id="CHEBI:33019"/>
        <dbReference type="ChEBI" id="CHEBI:57464"/>
        <dbReference type="ChEBI" id="CHEBI:61314"/>
        <dbReference type="EC" id="3.6.1.66"/>
    </reaction>
</comment>
<sequence>MKKIIIATKNKGKAKEFKELFAAYELEAISLNELDNIPDIEETGTTFKENAALKAEQIASLLSLPVIADDSGLMIDALDGRPGVYSARYAGEDKSDEANINKVLAELQSVPEEERTARFICVLAVTIPDSVTTYYTGYCHGKIAKAAVGDYGFGYDPIFIPDGYEQTMAQLTAEEKNAISHRRNAIKQLETNLKKQDLFLDNR</sequence>
<dbReference type="SUPFAM" id="SSF52972">
    <property type="entry name" value="ITPase-like"/>
    <property type="match status" value="1"/>
</dbReference>
<dbReference type="GO" id="GO:0046872">
    <property type="term" value="F:metal ion binding"/>
    <property type="evidence" value="ECO:0007669"/>
    <property type="project" value="UniProtKB-KW"/>
</dbReference>
<keyword evidence="5 10" id="KW-0378">Hydrolase</keyword>
<gene>
    <name evidence="12" type="ORF">AFK71_20135</name>
</gene>
<evidence type="ECO:0000313" key="13">
    <source>
        <dbReference type="Proteomes" id="UP000036780"/>
    </source>
</evidence>
<dbReference type="PATRIC" id="fig|1473.5.peg.2774"/>
<dbReference type="InterPro" id="IPR029001">
    <property type="entry name" value="ITPase-like_fam"/>
</dbReference>
<dbReference type="GO" id="GO:0009117">
    <property type="term" value="P:nucleotide metabolic process"/>
    <property type="evidence" value="ECO:0007669"/>
    <property type="project" value="UniProtKB-KW"/>
</dbReference>
<comment type="subunit">
    <text evidence="2 10">Homodimer.</text>
</comment>
<evidence type="ECO:0000256" key="8">
    <source>
        <dbReference type="ARBA" id="ARBA00051875"/>
    </source>
</evidence>
<feature type="binding site" evidence="10">
    <location>
        <begin position="153"/>
        <end position="156"/>
    </location>
    <ligand>
        <name>substrate</name>
    </ligand>
</feature>
<dbReference type="InterPro" id="IPR002637">
    <property type="entry name" value="RdgB/HAM1"/>
</dbReference>